<sequence>MSAFGIWIVGNAEGSSDMMLMKLGVSLFMLIIGMCLIVVAKETR</sequence>
<keyword evidence="1" id="KW-0472">Membrane</keyword>
<dbReference type="AlphaFoldDB" id="A0A7W6DN23"/>
<protein>
    <submittedName>
        <fullName evidence="2">Uncharacterized protein</fullName>
    </submittedName>
</protein>
<evidence type="ECO:0000313" key="3">
    <source>
        <dbReference type="Proteomes" id="UP000541426"/>
    </source>
</evidence>
<evidence type="ECO:0000256" key="1">
    <source>
        <dbReference type="SAM" id="Phobius"/>
    </source>
</evidence>
<evidence type="ECO:0000313" key="2">
    <source>
        <dbReference type="EMBL" id="MBB3985599.1"/>
    </source>
</evidence>
<dbReference type="Proteomes" id="UP000541426">
    <property type="component" value="Unassembled WGS sequence"/>
</dbReference>
<keyword evidence="3" id="KW-1185">Reference proteome</keyword>
<proteinExistence type="predicted"/>
<reference evidence="2 3" key="1">
    <citation type="submission" date="2020-08" db="EMBL/GenBank/DDBJ databases">
        <title>Genomic Encyclopedia of Type Strains, Phase IV (KMG-IV): sequencing the most valuable type-strain genomes for metagenomic binning, comparative biology and taxonomic classification.</title>
        <authorList>
            <person name="Goeker M."/>
        </authorList>
    </citation>
    <scope>NUCLEOTIDE SEQUENCE [LARGE SCALE GENOMIC DNA]</scope>
    <source>
        <strain evidence="2 3">DSM 102235</strain>
    </source>
</reference>
<comment type="caution">
    <text evidence="2">The sequence shown here is derived from an EMBL/GenBank/DDBJ whole genome shotgun (WGS) entry which is preliminary data.</text>
</comment>
<feature type="transmembrane region" description="Helical" evidence="1">
    <location>
        <begin position="20"/>
        <end position="40"/>
    </location>
</feature>
<keyword evidence="1" id="KW-1133">Transmembrane helix</keyword>
<keyword evidence="1" id="KW-0812">Transmembrane</keyword>
<organism evidence="2 3">
    <name type="scientific">Sagittula marina</name>
    <dbReference type="NCBI Taxonomy" id="943940"/>
    <lineage>
        <taxon>Bacteria</taxon>
        <taxon>Pseudomonadati</taxon>
        <taxon>Pseudomonadota</taxon>
        <taxon>Alphaproteobacteria</taxon>
        <taxon>Rhodobacterales</taxon>
        <taxon>Roseobacteraceae</taxon>
        <taxon>Sagittula</taxon>
    </lineage>
</organism>
<accession>A0A7W6DN23</accession>
<name>A0A7W6DN23_9RHOB</name>
<dbReference type="EMBL" id="JACIEJ010000004">
    <property type="protein sequence ID" value="MBB3985599.1"/>
    <property type="molecule type" value="Genomic_DNA"/>
</dbReference>
<gene>
    <name evidence="2" type="ORF">GGQ68_001932</name>
</gene>